<evidence type="ECO:0000313" key="11">
    <source>
        <dbReference type="EMBL" id="KAL0068872.1"/>
    </source>
</evidence>
<sequence length="317" mass="36720">MLTDPHLASDLAYDPDQDPDEKRRVRKGYREFDKKFEGNTQYSTEWLIEGVKQSDEMFKHVKNPGEATLDSSILVRLATTAHQNARNLKSGSGAFDVDDYVSRLITFMGGRKIDKRNPNFEEDDLDDESPLEWDKIGRKALAKSHRIPIVGFMLGPLSIEQKKRAAVKRAKLEKNKADEKQPQELKEEDIARSENETTKNVQTISQRLEEVGEVNIFRFIINPNDFAQSVENLFYLSFLIRDGLVAYEIHEETREPVIYLCSQPSPEDIEAGLRKRQLVFELDMETWRRAIEVFDLKEPMIPQRPAARMRIGDKWYG</sequence>
<comment type="subcellular location">
    <subcellularLocation>
        <location evidence="1 7">Nucleus</location>
    </subcellularLocation>
</comment>
<evidence type="ECO:0000256" key="5">
    <source>
        <dbReference type="ARBA" id="ARBA00023204"/>
    </source>
</evidence>
<gene>
    <name evidence="11" type="ORF">AAF712_004203</name>
</gene>
<reference evidence="11 12" key="1">
    <citation type="submission" date="2024-05" db="EMBL/GenBank/DDBJ databases">
        <title>A draft genome resource for the thread blight pathogen Marasmius tenuissimus strain MS-2.</title>
        <authorList>
            <person name="Yulfo-Soto G.E."/>
            <person name="Baruah I.K."/>
            <person name="Amoako-Attah I."/>
            <person name="Bukari Y."/>
            <person name="Meinhardt L.W."/>
            <person name="Bailey B.A."/>
            <person name="Cohen S.P."/>
        </authorList>
    </citation>
    <scope>NUCLEOTIDE SEQUENCE [LARGE SCALE GENOMIC DNA]</scope>
    <source>
        <strain evidence="11 12">MS-2</strain>
    </source>
</reference>
<feature type="compositionally biased region" description="Basic and acidic residues" evidence="8">
    <location>
        <begin position="172"/>
        <end position="197"/>
    </location>
</feature>
<evidence type="ECO:0000259" key="10">
    <source>
        <dbReference type="Pfam" id="PF15412"/>
    </source>
</evidence>
<keyword evidence="5 7" id="KW-0234">DNA repair</keyword>
<dbReference type="InterPro" id="IPR029225">
    <property type="entry name" value="Nse4_Nse3-bd"/>
</dbReference>
<evidence type="ECO:0000256" key="2">
    <source>
        <dbReference type="ARBA" id="ARBA00008997"/>
    </source>
</evidence>
<keyword evidence="3 7" id="KW-0227">DNA damage</keyword>
<evidence type="ECO:0000256" key="6">
    <source>
        <dbReference type="ARBA" id="ARBA00023242"/>
    </source>
</evidence>
<dbReference type="InterPro" id="IPR027786">
    <property type="entry name" value="Nse4/EID"/>
</dbReference>
<feature type="domain" description="Nse4/EID protein Nse3/MAGE-binding" evidence="10">
    <location>
        <begin position="70"/>
        <end position="126"/>
    </location>
</feature>
<keyword evidence="12" id="KW-1185">Reference proteome</keyword>
<evidence type="ECO:0000313" key="12">
    <source>
        <dbReference type="Proteomes" id="UP001437256"/>
    </source>
</evidence>
<keyword evidence="4 7" id="KW-0233">DNA recombination</keyword>
<evidence type="ECO:0000256" key="7">
    <source>
        <dbReference type="RuleBase" id="RU365071"/>
    </source>
</evidence>
<evidence type="ECO:0000256" key="4">
    <source>
        <dbReference type="ARBA" id="ARBA00023172"/>
    </source>
</evidence>
<comment type="function">
    <text evidence="7">Component of the SMC5-SMC6 complex, that promotes sister chromatid alignment after DNA damage and facilitates double-stranded DNA breaks (DSBs) repair via homologous recombination between sister chromatids.</text>
</comment>
<dbReference type="PANTHER" id="PTHR16140:SF0">
    <property type="entry name" value="NON-STRUCTURAL MAINTENANCE OF CHROMOSOMES ELEMENT 4"/>
    <property type="match status" value="1"/>
</dbReference>
<comment type="subunit">
    <text evidence="7">Component of the SMC5-SMC6 complex.</text>
</comment>
<dbReference type="Proteomes" id="UP001437256">
    <property type="component" value="Unassembled WGS sequence"/>
</dbReference>
<dbReference type="InterPro" id="IPR014854">
    <property type="entry name" value="Nse4_C"/>
</dbReference>
<evidence type="ECO:0000256" key="1">
    <source>
        <dbReference type="ARBA" id="ARBA00004123"/>
    </source>
</evidence>
<dbReference type="Pfam" id="PF15412">
    <property type="entry name" value="Nse4-Nse3_bdg"/>
    <property type="match status" value="1"/>
</dbReference>
<feature type="domain" description="Non-structural maintenance of chromosome element 4 C-terminal" evidence="9">
    <location>
        <begin position="214"/>
        <end position="301"/>
    </location>
</feature>
<dbReference type="PANTHER" id="PTHR16140">
    <property type="entry name" value="NON-STRUCTURAL MAINTENANCE OF CHROMOSOMES ELEMENT 4"/>
    <property type="match status" value="1"/>
</dbReference>
<evidence type="ECO:0000256" key="8">
    <source>
        <dbReference type="SAM" id="MobiDB-lite"/>
    </source>
</evidence>
<feature type="region of interest" description="Disordered" evidence="8">
    <location>
        <begin position="172"/>
        <end position="198"/>
    </location>
</feature>
<accession>A0ABR3A658</accession>
<evidence type="ECO:0000259" key="9">
    <source>
        <dbReference type="Pfam" id="PF08743"/>
    </source>
</evidence>
<comment type="caution">
    <text evidence="11">The sequence shown here is derived from an EMBL/GenBank/DDBJ whole genome shotgun (WGS) entry which is preliminary data.</text>
</comment>
<evidence type="ECO:0000256" key="3">
    <source>
        <dbReference type="ARBA" id="ARBA00022763"/>
    </source>
</evidence>
<name>A0ABR3A658_9AGAR</name>
<proteinExistence type="inferred from homology"/>
<comment type="similarity">
    <text evidence="2 7">Belongs to the NSE4 family.</text>
</comment>
<dbReference type="EMBL" id="JBBXMP010000016">
    <property type="protein sequence ID" value="KAL0068872.1"/>
    <property type="molecule type" value="Genomic_DNA"/>
</dbReference>
<dbReference type="Pfam" id="PF08743">
    <property type="entry name" value="Nse4_C"/>
    <property type="match status" value="1"/>
</dbReference>
<protein>
    <recommendedName>
        <fullName evidence="7">Non-structural maintenance of chromosomes element 4</fullName>
    </recommendedName>
</protein>
<organism evidence="11 12">
    <name type="scientific">Marasmius tenuissimus</name>
    <dbReference type="NCBI Taxonomy" id="585030"/>
    <lineage>
        <taxon>Eukaryota</taxon>
        <taxon>Fungi</taxon>
        <taxon>Dikarya</taxon>
        <taxon>Basidiomycota</taxon>
        <taxon>Agaricomycotina</taxon>
        <taxon>Agaricomycetes</taxon>
        <taxon>Agaricomycetidae</taxon>
        <taxon>Agaricales</taxon>
        <taxon>Marasmiineae</taxon>
        <taxon>Marasmiaceae</taxon>
        <taxon>Marasmius</taxon>
    </lineage>
</organism>
<feature type="region of interest" description="Disordered" evidence="8">
    <location>
        <begin position="1"/>
        <end position="24"/>
    </location>
</feature>
<keyword evidence="6 7" id="KW-0539">Nucleus</keyword>